<keyword evidence="2" id="KW-1185">Reference proteome</keyword>
<reference evidence="1 2" key="1">
    <citation type="submission" date="2014-11" db="EMBL/GenBank/DDBJ databases">
        <title>Whole genome shotgun sequence of Sphingomonas parapaucimobilis NBRC 15100.</title>
        <authorList>
            <person name="Katano-Makiyama Y."/>
            <person name="Hosoyama A."/>
            <person name="Hashimoto M."/>
            <person name="Hosoyama Y."/>
            <person name="Noguchi M."/>
            <person name="Numata M."/>
            <person name="Tsuchikane K."/>
            <person name="Hirakata S."/>
            <person name="Uohara A."/>
            <person name="Shimodaira J."/>
            <person name="Ohji S."/>
            <person name="Ichikawa N."/>
            <person name="Kimura A."/>
            <person name="Yamazoe A."/>
            <person name="Fujita N."/>
        </authorList>
    </citation>
    <scope>NUCLEOTIDE SEQUENCE [LARGE SCALE GENOMIC DNA]</scope>
    <source>
        <strain evidence="1 2">NBRC 15100</strain>
    </source>
</reference>
<sequence length="82" mass="9054">MRGGRILWGQIAAVFAIILRRTWAATQWTAWRLGLQPQLGQPGQATAQDKQLALLNAAADRRDLPIYAAVLVPRRTSLPPIP</sequence>
<organism evidence="1 2">
    <name type="scientific">Sphingomonas parapaucimobilis NBRC 15100</name>
    <dbReference type="NCBI Taxonomy" id="1219049"/>
    <lineage>
        <taxon>Bacteria</taxon>
        <taxon>Pseudomonadati</taxon>
        <taxon>Pseudomonadota</taxon>
        <taxon>Alphaproteobacteria</taxon>
        <taxon>Sphingomonadales</taxon>
        <taxon>Sphingomonadaceae</taxon>
        <taxon>Sphingomonas</taxon>
    </lineage>
</organism>
<comment type="caution">
    <text evidence="1">The sequence shown here is derived from an EMBL/GenBank/DDBJ whole genome shotgun (WGS) entry which is preliminary data.</text>
</comment>
<dbReference type="RefSeq" id="WP_084220549.1">
    <property type="nucleotide sequence ID" value="NZ_BBPI01000018.1"/>
</dbReference>
<name>A0A0A1W3K3_9SPHN</name>
<evidence type="ECO:0000313" key="1">
    <source>
        <dbReference type="EMBL" id="GAM00020.1"/>
    </source>
</evidence>
<dbReference type="AlphaFoldDB" id="A0A0A1W3K3"/>
<evidence type="ECO:0000313" key="2">
    <source>
        <dbReference type="Proteomes" id="UP000032305"/>
    </source>
</evidence>
<dbReference type="OrthoDB" id="9759295at2"/>
<protein>
    <submittedName>
        <fullName evidence="1">Uncharacterized protein</fullName>
    </submittedName>
</protein>
<accession>A0A0A1W3K3</accession>
<dbReference type="EMBL" id="BBPI01000018">
    <property type="protein sequence ID" value="GAM00020.1"/>
    <property type="molecule type" value="Genomic_DNA"/>
</dbReference>
<gene>
    <name evidence="1" type="ORF">SP5_018_00500</name>
</gene>
<proteinExistence type="predicted"/>
<dbReference type="eggNOG" id="COG3505">
    <property type="taxonomic scope" value="Bacteria"/>
</dbReference>
<dbReference type="Proteomes" id="UP000032305">
    <property type="component" value="Unassembled WGS sequence"/>
</dbReference>